<evidence type="ECO:0000256" key="2">
    <source>
        <dbReference type="SAM" id="MobiDB-lite"/>
    </source>
</evidence>
<reference evidence="5" key="1">
    <citation type="journal article" date="2004" name="Nature">
        <title>Genome duplication in the teleost fish Tetraodon nigroviridis reveals the early vertebrate proto-karyotype.</title>
        <authorList>
            <person name="Jaillon O."/>
            <person name="Aury J.-M."/>
            <person name="Brunet F."/>
            <person name="Petit J.-L."/>
            <person name="Stange-Thomann N."/>
            <person name="Mauceli E."/>
            <person name="Bouneau L."/>
            <person name="Fischer C."/>
            <person name="Ozouf-Costaz C."/>
            <person name="Bernot A."/>
            <person name="Nicaud S."/>
            <person name="Jaffe D."/>
            <person name="Fisher S."/>
            <person name="Lutfalla G."/>
            <person name="Dossat C."/>
            <person name="Segurens B."/>
            <person name="Dasilva C."/>
            <person name="Salanoubat M."/>
            <person name="Levy M."/>
            <person name="Boudet N."/>
            <person name="Castellano S."/>
            <person name="Anthouard V."/>
            <person name="Jubin C."/>
            <person name="Castelli V."/>
            <person name="Katinka M."/>
            <person name="Vacherie B."/>
            <person name="Biemont C."/>
            <person name="Skalli Z."/>
            <person name="Cattolico L."/>
            <person name="Poulain J."/>
            <person name="De Berardinis V."/>
            <person name="Cruaud C."/>
            <person name="Duprat S."/>
            <person name="Brottier P."/>
            <person name="Coutanceau J.-P."/>
            <person name="Gouzy J."/>
            <person name="Parra G."/>
            <person name="Lardier G."/>
            <person name="Chapple C."/>
            <person name="McKernan K.J."/>
            <person name="McEwan P."/>
            <person name="Bosak S."/>
            <person name="Kellis M."/>
            <person name="Volff J.-N."/>
            <person name="Guigo R."/>
            <person name="Zody M.C."/>
            <person name="Mesirov J."/>
            <person name="Lindblad-Toh K."/>
            <person name="Birren B."/>
            <person name="Nusbaum C."/>
            <person name="Kahn D."/>
            <person name="Robinson-Rechavi M."/>
            <person name="Laudet V."/>
            <person name="Schachter V."/>
            <person name="Quetier F."/>
            <person name="Saurin W."/>
            <person name="Scarpelli C."/>
            <person name="Wincker P."/>
            <person name="Lander E.S."/>
            <person name="Weissenbach J."/>
            <person name="Roest Crollius H."/>
        </authorList>
    </citation>
    <scope>NUCLEOTIDE SEQUENCE [LARGE SCALE GENOMIC DNA]</scope>
</reference>
<dbReference type="InParanoid" id="H3D4V1"/>
<evidence type="ECO:0000256" key="1">
    <source>
        <dbReference type="SAM" id="Coils"/>
    </source>
</evidence>
<accession>H3D4V1</accession>
<reference evidence="4" key="2">
    <citation type="submission" date="2025-08" db="UniProtKB">
        <authorList>
            <consortium name="Ensembl"/>
        </authorList>
    </citation>
    <scope>IDENTIFICATION</scope>
</reference>
<dbReference type="Ensembl" id="ENSTNIT00000015746.1">
    <property type="protein sequence ID" value="ENSTNIP00000015540.1"/>
    <property type="gene ID" value="ENSTNIG00000012571.1"/>
</dbReference>
<keyword evidence="3" id="KW-0472">Membrane</keyword>
<evidence type="ECO:0000313" key="5">
    <source>
        <dbReference type="Proteomes" id="UP000007303"/>
    </source>
</evidence>
<sequence>AKHRKSKNNHKHEENFLKNDVVESEVRTGANSSSVHLVLFLVIVIGGAVGLWFCFQQHQTLSQLTDSVAGMQIKIMKLQSAHEEFQQSGTKVKSVETRLNALEESYLLAQEQLGMALATAEQLRSSDLPAQVLSLHTEMKTRLAEMQQATASLEQLSQLRTTLKGKSEEFEAFRSQVDGLAALSSELSHEVEVLSGSLREAESKMDERDGQVMTLSSTLDTQVALVHSLKEQVEMCQGQLEATTRDIATVRELLQSEESKWHQQASTEEQLRSLCQSLQDQISTAQNLTAGLQARLDDVQKQVTLVTAKIETQAPPAKIETQAPPVKIETQAPPFEPQNEAAPAETEDQFPPAETDKQALSAEEDAAAGTEEEPALPAELEEEAAAHDEAQQEVTGNVASAEDTPAEKEDVDSLETEEAENTAEEVPKEPEVQQESIQEQKGDEEEHEEVLGTDEGLAEEVEVHEELEEVQEQPRAEEHDEREEEEQLEKNDEVQD</sequence>
<feature type="region of interest" description="Disordered" evidence="2">
    <location>
        <begin position="330"/>
        <end position="496"/>
    </location>
</feature>
<organism evidence="4 5">
    <name type="scientific">Tetraodon nigroviridis</name>
    <name type="common">Spotted green pufferfish</name>
    <name type="synonym">Chelonodon nigroviridis</name>
    <dbReference type="NCBI Taxonomy" id="99883"/>
    <lineage>
        <taxon>Eukaryota</taxon>
        <taxon>Metazoa</taxon>
        <taxon>Chordata</taxon>
        <taxon>Craniata</taxon>
        <taxon>Vertebrata</taxon>
        <taxon>Euteleostomi</taxon>
        <taxon>Actinopterygii</taxon>
        <taxon>Neopterygii</taxon>
        <taxon>Teleostei</taxon>
        <taxon>Neoteleostei</taxon>
        <taxon>Acanthomorphata</taxon>
        <taxon>Eupercaria</taxon>
        <taxon>Tetraodontiformes</taxon>
        <taxon>Tetradontoidea</taxon>
        <taxon>Tetraodontidae</taxon>
        <taxon>Tetraodon</taxon>
    </lineage>
</organism>
<keyword evidence="5" id="KW-1185">Reference proteome</keyword>
<feature type="coiled-coil region" evidence="1">
    <location>
        <begin position="240"/>
        <end position="288"/>
    </location>
</feature>
<evidence type="ECO:0000313" key="4">
    <source>
        <dbReference type="Ensembl" id="ENSTNIP00000015540.1"/>
    </source>
</evidence>
<protein>
    <submittedName>
        <fullName evidence="4">Uncharacterized protein</fullName>
    </submittedName>
</protein>
<dbReference type="Proteomes" id="UP000007303">
    <property type="component" value="Unassembled WGS sequence"/>
</dbReference>
<dbReference type="Gene3D" id="1.10.287.1490">
    <property type="match status" value="1"/>
</dbReference>
<dbReference type="GeneTree" id="ENSGT00390000013981"/>
<name>H3D4V1_TETNG</name>
<keyword evidence="3" id="KW-0812">Transmembrane</keyword>
<proteinExistence type="predicted"/>
<feature type="compositionally biased region" description="Acidic residues" evidence="2">
    <location>
        <begin position="442"/>
        <end position="471"/>
    </location>
</feature>
<feature type="transmembrane region" description="Helical" evidence="3">
    <location>
        <begin position="35"/>
        <end position="53"/>
    </location>
</feature>
<evidence type="ECO:0000256" key="3">
    <source>
        <dbReference type="SAM" id="Phobius"/>
    </source>
</evidence>
<keyword evidence="1" id="KW-0175">Coiled coil</keyword>
<dbReference type="STRING" id="99883.ENSTNIP00000015540"/>
<dbReference type="HOGENOM" id="CLU_026162_0_0_1"/>
<dbReference type="AlphaFoldDB" id="H3D4V1"/>
<dbReference type="OMA" id="GNKQHIS"/>
<keyword evidence="3" id="KW-1133">Transmembrane helix</keyword>
<feature type="compositionally biased region" description="Acidic residues" evidence="2">
    <location>
        <begin position="409"/>
        <end position="423"/>
    </location>
</feature>
<feature type="compositionally biased region" description="Acidic residues" evidence="2">
    <location>
        <begin position="362"/>
        <end position="383"/>
    </location>
</feature>
<reference evidence="4" key="3">
    <citation type="submission" date="2025-09" db="UniProtKB">
        <authorList>
            <consortium name="Ensembl"/>
        </authorList>
    </citation>
    <scope>IDENTIFICATION</scope>
</reference>
<dbReference type="SUPFAM" id="SSF57997">
    <property type="entry name" value="Tropomyosin"/>
    <property type="match status" value="1"/>
</dbReference>